<dbReference type="EMBL" id="WISB01000039">
    <property type="protein sequence ID" value="MQW68789.1"/>
    <property type="molecule type" value="Genomic_DNA"/>
</dbReference>
<proteinExistence type="predicted"/>
<protein>
    <submittedName>
        <fullName evidence="1">Glutamate acetyltransferase</fullName>
    </submittedName>
</protein>
<gene>
    <name evidence="1" type="ORF">GHJ91_06275</name>
</gene>
<evidence type="ECO:0000313" key="1">
    <source>
        <dbReference type="EMBL" id="MQW68789.1"/>
    </source>
</evidence>
<keyword evidence="1" id="KW-0808">Transferase</keyword>
<organism evidence="1">
    <name type="scientific">Sinorhizobium medicae</name>
    <dbReference type="NCBI Taxonomy" id="110321"/>
    <lineage>
        <taxon>Bacteria</taxon>
        <taxon>Pseudomonadati</taxon>
        <taxon>Pseudomonadota</taxon>
        <taxon>Alphaproteobacteria</taxon>
        <taxon>Hyphomicrobiales</taxon>
        <taxon>Rhizobiaceae</taxon>
        <taxon>Sinorhizobium/Ensifer group</taxon>
        <taxon>Sinorhizobium</taxon>
    </lineage>
</organism>
<accession>A0A6G1WGE3</accession>
<dbReference type="AlphaFoldDB" id="A0A6G1WGE3"/>
<reference evidence="1" key="1">
    <citation type="journal article" date="2013" name="Genome Biol.">
        <title>Comparative genomics of the core and accessory genomes of 48 Sinorhizobium strains comprising five genospecies.</title>
        <authorList>
            <person name="Sugawara M."/>
            <person name="Epstein B."/>
            <person name="Badgley B.D."/>
            <person name="Unno T."/>
            <person name="Xu L."/>
            <person name="Reese J."/>
            <person name="Gyaneshwar P."/>
            <person name="Denny R."/>
            <person name="Mudge J."/>
            <person name="Bharti A.K."/>
            <person name="Farmer A.D."/>
            <person name="May G.D."/>
            <person name="Woodward J.E."/>
            <person name="Medigue C."/>
            <person name="Vallenet D."/>
            <person name="Lajus A."/>
            <person name="Rouy Z."/>
            <person name="Martinez-Vaz B."/>
            <person name="Tiffin P."/>
            <person name="Young N.D."/>
            <person name="Sadowsky M.J."/>
        </authorList>
    </citation>
    <scope>NUCLEOTIDE SEQUENCE</scope>
    <source>
        <strain evidence="1">M1</strain>
    </source>
</reference>
<dbReference type="GO" id="GO:0016740">
    <property type="term" value="F:transferase activity"/>
    <property type="evidence" value="ECO:0007669"/>
    <property type="project" value="UniProtKB-KW"/>
</dbReference>
<sequence>MNTFAKTIAGLFVVIGPKSDSPLEAERICSALIQKLSENPSRKLDPGTWQNAVQMVPSQVGSAIISQTLNRTIPVGDLPGALASICVGVDGGGHAPILTKPVTSYLNEYGEPTAFNCLVLDQTDTAEVHVSLTCQNVKEGHSGDFSIASTQLSASLALSNKRTQAIITNVFGSFDTPGDEPFYLRIFT</sequence>
<comment type="caution">
    <text evidence="1">The sequence shown here is derived from an EMBL/GenBank/DDBJ whole genome shotgun (WGS) entry which is preliminary data.</text>
</comment>
<name>A0A6G1WGE3_9HYPH</name>